<evidence type="ECO:0000256" key="1">
    <source>
        <dbReference type="ARBA" id="ARBA00004613"/>
    </source>
</evidence>
<keyword evidence="4 5" id="KW-0732">Signal</keyword>
<dbReference type="GO" id="GO:0009986">
    <property type="term" value="C:cell surface"/>
    <property type="evidence" value="ECO:0007669"/>
    <property type="project" value="InterPro"/>
</dbReference>
<name>A0A2A2KZ06_9BILA</name>
<evidence type="ECO:0000313" key="6">
    <source>
        <dbReference type="EMBL" id="PAV79087.1"/>
    </source>
</evidence>
<sequence length="170" mass="19631">MIPQSSLIILLLTLLVLIDTCFGESRINKASWVWPWDYFTRPKPPEQSIEISGSLYCNGQPLNDVYMKLIDEDAYFSDEMAKSLTSRTGFFMLQGKASDDDGHIDPILTFDHECIVNKKPRMLCHLRTRVRLHPHLYVDKGLVDIGIFEIADYPAATQETCSWMRWFLPD</sequence>
<dbReference type="PANTHER" id="PTHR21700">
    <property type="entry name" value="TRANSTHYRETIN-LIKE FAMILY PROTEIN-RELATED"/>
    <property type="match status" value="1"/>
</dbReference>
<dbReference type="InterPro" id="IPR001534">
    <property type="entry name" value="Transthyretin-like"/>
</dbReference>
<keyword evidence="7" id="KW-1185">Reference proteome</keyword>
<protein>
    <recommendedName>
        <fullName evidence="8">Transthyretin/hydroxyisourate hydrolase domain-containing protein</fullName>
    </recommendedName>
</protein>
<evidence type="ECO:0008006" key="8">
    <source>
        <dbReference type="Google" id="ProtNLM"/>
    </source>
</evidence>
<evidence type="ECO:0000256" key="5">
    <source>
        <dbReference type="SAM" id="SignalP"/>
    </source>
</evidence>
<evidence type="ECO:0000313" key="7">
    <source>
        <dbReference type="Proteomes" id="UP000218231"/>
    </source>
</evidence>
<evidence type="ECO:0000256" key="2">
    <source>
        <dbReference type="ARBA" id="ARBA00010112"/>
    </source>
</evidence>
<accession>A0A2A2KZ06</accession>
<keyword evidence="3" id="KW-0964">Secreted</keyword>
<proteinExistence type="inferred from homology"/>
<dbReference type="Pfam" id="PF01060">
    <property type="entry name" value="TTR-52"/>
    <property type="match status" value="1"/>
</dbReference>
<feature type="chain" id="PRO_5012697242" description="Transthyretin/hydroxyisourate hydrolase domain-containing protein" evidence="5">
    <location>
        <begin position="24"/>
        <end position="170"/>
    </location>
</feature>
<comment type="similarity">
    <text evidence="2">Belongs to the nematode transthyretin-like family.</text>
</comment>
<organism evidence="6 7">
    <name type="scientific">Diploscapter pachys</name>
    <dbReference type="NCBI Taxonomy" id="2018661"/>
    <lineage>
        <taxon>Eukaryota</taxon>
        <taxon>Metazoa</taxon>
        <taxon>Ecdysozoa</taxon>
        <taxon>Nematoda</taxon>
        <taxon>Chromadorea</taxon>
        <taxon>Rhabditida</taxon>
        <taxon>Rhabditina</taxon>
        <taxon>Rhabditomorpha</taxon>
        <taxon>Rhabditoidea</taxon>
        <taxon>Rhabditidae</taxon>
        <taxon>Diploscapter</taxon>
    </lineage>
</organism>
<dbReference type="OrthoDB" id="5776533at2759"/>
<evidence type="ECO:0000256" key="4">
    <source>
        <dbReference type="ARBA" id="ARBA00022729"/>
    </source>
</evidence>
<feature type="signal peptide" evidence="5">
    <location>
        <begin position="1"/>
        <end position="23"/>
    </location>
</feature>
<dbReference type="AlphaFoldDB" id="A0A2A2KZ06"/>
<dbReference type="Gene3D" id="2.60.40.3330">
    <property type="match status" value="1"/>
</dbReference>
<dbReference type="EMBL" id="LIAE01007466">
    <property type="protein sequence ID" value="PAV79087.1"/>
    <property type="molecule type" value="Genomic_DNA"/>
</dbReference>
<comment type="caution">
    <text evidence="6">The sequence shown here is derived from an EMBL/GenBank/DDBJ whole genome shotgun (WGS) entry which is preliminary data.</text>
</comment>
<comment type="subcellular location">
    <subcellularLocation>
        <location evidence="1">Secreted</location>
    </subcellularLocation>
</comment>
<dbReference type="GO" id="GO:0005576">
    <property type="term" value="C:extracellular region"/>
    <property type="evidence" value="ECO:0007669"/>
    <property type="project" value="UniProtKB-SubCell"/>
</dbReference>
<dbReference type="Proteomes" id="UP000218231">
    <property type="component" value="Unassembled WGS sequence"/>
</dbReference>
<gene>
    <name evidence="6" type="ORF">WR25_03189</name>
</gene>
<reference evidence="6 7" key="1">
    <citation type="journal article" date="2017" name="Curr. Biol.">
        <title>Genome architecture and evolution of a unichromosomal asexual nematode.</title>
        <authorList>
            <person name="Fradin H."/>
            <person name="Zegar C."/>
            <person name="Gutwein M."/>
            <person name="Lucas J."/>
            <person name="Kovtun M."/>
            <person name="Corcoran D."/>
            <person name="Baugh L.R."/>
            <person name="Kiontke K."/>
            <person name="Gunsalus K."/>
            <person name="Fitch D.H."/>
            <person name="Piano F."/>
        </authorList>
    </citation>
    <scope>NUCLEOTIDE SEQUENCE [LARGE SCALE GENOMIC DNA]</scope>
    <source>
        <strain evidence="6">PF1309</strain>
    </source>
</reference>
<dbReference type="InterPro" id="IPR038479">
    <property type="entry name" value="Transthyretin-like_sf"/>
</dbReference>
<evidence type="ECO:0000256" key="3">
    <source>
        <dbReference type="ARBA" id="ARBA00022525"/>
    </source>
</evidence>